<feature type="compositionally biased region" description="Low complexity" evidence="2">
    <location>
        <begin position="230"/>
        <end position="254"/>
    </location>
</feature>
<dbReference type="SUPFAM" id="SSF53067">
    <property type="entry name" value="Actin-like ATPase domain"/>
    <property type="match status" value="1"/>
</dbReference>
<evidence type="ECO:0000256" key="2">
    <source>
        <dbReference type="SAM" id="MobiDB-lite"/>
    </source>
</evidence>
<protein>
    <recommendedName>
        <fullName evidence="5">Polyphosphate glucokinase</fullName>
    </recommendedName>
</protein>
<dbReference type="Proteomes" id="UP001321498">
    <property type="component" value="Chromosome"/>
</dbReference>
<evidence type="ECO:0000313" key="4">
    <source>
        <dbReference type="Proteomes" id="UP001321498"/>
    </source>
</evidence>
<evidence type="ECO:0008006" key="5">
    <source>
        <dbReference type="Google" id="ProtNLM"/>
    </source>
</evidence>
<accession>A0ABN6XSA4</accession>
<reference evidence="4" key="1">
    <citation type="journal article" date="2019" name="Int. J. Syst. Evol. Microbiol.">
        <title>The Global Catalogue of Microorganisms (GCM) 10K type strain sequencing project: providing services to taxonomists for standard genome sequencing and annotation.</title>
        <authorList>
            <consortium name="The Broad Institute Genomics Platform"/>
            <consortium name="The Broad Institute Genome Sequencing Center for Infectious Disease"/>
            <person name="Wu L."/>
            <person name="Ma J."/>
        </authorList>
    </citation>
    <scope>NUCLEOTIDE SEQUENCE [LARGE SCALE GENOMIC DNA]</scope>
    <source>
        <strain evidence="4">NBRC 108725</strain>
    </source>
</reference>
<dbReference type="PANTHER" id="PTHR18964">
    <property type="entry name" value="ROK (REPRESSOR, ORF, KINASE) FAMILY"/>
    <property type="match status" value="1"/>
</dbReference>
<dbReference type="EMBL" id="AP027731">
    <property type="protein sequence ID" value="BDZ46787.1"/>
    <property type="molecule type" value="Genomic_DNA"/>
</dbReference>
<sequence>MTTAIGIDIGGTGIKGAIVDVDSGELLSDRIKKATPKGGKPDEIVDVVVSLIPELGSVPAETPVGVCFPAVVQHGTTMSAANVSKKWIGLEAEKLFEKAIGRDITFVNDADAAGYAESEFGAAKGQRGLVLLTTLGTGIGSAIIYNGVLVPNAELGHIALDGHEDYEKVAAYAAMEREKLSWKAWGARLQKYYAHLEMLFSPTCSWSAAASRSTGTTSRSTWTSRRRSCRPPSATTRASWARPLSPPTRSARASRAARRTWSRRPPSSARDATFRP</sequence>
<gene>
    <name evidence="3" type="ORF">GCM10025866_26960</name>
</gene>
<dbReference type="PANTHER" id="PTHR18964:SF146">
    <property type="entry name" value="POLYPHOSPHATE GLUCOKINASE"/>
    <property type="match status" value="1"/>
</dbReference>
<name>A0ABN6XSA4_9MICO</name>
<feature type="region of interest" description="Disordered" evidence="2">
    <location>
        <begin position="214"/>
        <end position="276"/>
    </location>
</feature>
<dbReference type="InterPro" id="IPR000600">
    <property type="entry name" value="ROK"/>
</dbReference>
<evidence type="ECO:0000256" key="1">
    <source>
        <dbReference type="ARBA" id="ARBA00006479"/>
    </source>
</evidence>
<evidence type="ECO:0000313" key="3">
    <source>
        <dbReference type="EMBL" id="BDZ46787.1"/>
    </source>
</evidence>
<dbReference type="Gene3D" id="3.30.420.40">
    <property type="match status" value="2"/>
</dbReference>
<dbReference type="Pfam" id="PF00480">
    <property type="entry name" value="ROK"/>
    <property type="match status" value="1"/>
</dbReference>
<organism evidence="3 4">
    <name type="scientific">Naasia aerilata</name>
    <dbReference type="NCBI Taxonomy" id="1162966"/>
    <lineage>
        <taxon>Bacteria</taxon>
        <taxon>Bacillati</taxon>
        <taxon>Actinomycetota</taxon>
        <taxon>Actinomycetes</taxon>
        <taxon>Micrococcales</taxon>
        <taxon>Microbacteriaceae</taxon>
        <taxon>Naasia</taxon>
    </lineage>
</organism>
<keyword evidence="4" id="KW-1185">Reference proteome</keyword>
<dbReference type="InterPro" id="IPR043129">
    <property type="entry name" value="ATPase_NBD"/>
</dbReference>
<feature type="compositionally biased region" description="Low complexity" evidence="2">
    <location>
        <begin position="214"/>
        <end position="223"/>
    </location>
</feature>
<comment type="similarity">
    <text evidence="1">Belongs to the ROK (NagC/XylR) family.</text>
</comment>
<proteinExistence type="inferred from homology"/>